<protein>
    <recommendedName>
        <fullName evidence="3">Toxin HigB-2</fullName>
    </recommendedName>
</protein>
<evidence type="ECO:0000313" key="2">
    <source>
        <dbReference type="Proteomes" id="UP001223016"/>
    </source>
</evidence>
<dbReference type="RefSeq" id="WP_201017864.1">
    <property type="nucleotide sequence ID" value="NZ_JAUQOO010000009.1"/>
</dbReference>
<evidence type="ECO:0000313" key="1">
    <source>
        <dbReference type="EMBL" id="MDO7927800.1"/>
    </source>
</evidence>
<gene>
    <name evidence="1" type="ORF">Q6A51_13485</name>
</gene>
<dbReference type="InterPro" id="IPR009387">
    <property type="entry name" value="HigB-2"/>
</dbReference>
<accession>A0ABT9CVE9</accession>
<comment type="caution">
    <text evidence="1">The sequence shown here is derived from an EMBL/GenBank/DDBJ whole genome shotgun (WGS) entry which is preliminary data.</text>
</comment>
<evidence type="ECO:0008006" key="3">
    <source>
        <dbReference type="Google" id="ProtNLM"/>
    </source>
</evidence>
<reference evidence="1 2" key="1">
    <citation type="submission" date="2023-07" db="EMBL/GenBank/DDBJ databases">
        <title>Identification of four novel Pseudomonas species associated with bacterial leaf spot of cucurbits.</title>
        <authorList>
            <person name="Fullem K.R."/>
        </authorList>
    </citation>
    <scope>NUCLEOTIDE SEQUENCE [LARGE SCALE GENOMIC DNA]</scope>
    <source>
        <strain evidence="1 2">KFB 138</strain>
    </source>
</reference>
<sequence>MIFIETPIFTSDLKEHLNDEEYRALQQHLAQQPDTGALIEDTGGLRKIRWGAHGKGKSGGVRVIYYHLISASQIRLILIYRKGIMDTLTDKQKAQLRALNKGWK</sequence>
<organism evidence="1 2">
    <name type="scientific">Pseudomonas serbiensis</name>
    <dbReference type="NCBI Taxonomy" id="3064350"/>
    <lineage>
        <taxon>Bacteria</taxon>
        <taxon>Pseudomonadati</taxon>
        <taxon>Pseudomonadota</taxon>
        <taxon>Gammaproteobacteria</taxon>
        <taxon>Pseudomonadales</taxon>
        <taxon>Pseudomonadaceae</taxon>
        <taxon>Pseudomonas</taxon>
    </lineage>
</organism>
<dbReference type="Proteomes" id="UP001223016">
    <property type="component" value="Unassembled WGS sequence"/>
</dbReference>
<dbReference type="PIRSF" id="PIRSF039032">
    <property type="entry name" value="HigB-2"/>
    <property type="match status" value="1"/>
</dbReference>
<name>A0ABT9CVE9_9PSED</name>
<keyword evidence="2" id="KW-1185">Reference proteome</keyword>
<dbReference type="EMBL" id="JAUQOO010000009">
    <property type="protein sequence ID" value="MDO7927800.1"/>
    <property type="molecule type" value="Genomic_DNA"/>
</dbReference>
<proteinExistence type="predicted"/>